<evidence type="ECO:0000313" key="8">
    <source>
        <dbReference type="Proteomes" id="UP000626786"/>
    </source>
</evidence>
<keyword evidence="5 6" id="KW-0472">Membrane</keyword>
<comment type="caution">
    <text evidence="7">The sequence shown here is derived from an EMBL/GenBank/DDBJ whole genome shotgun (WGS) entry which is preliminary data.</text>
</comment>
<keyword evidence="4 6" id="KW-1133">Transmembrane helix</keyword>
<feature type="transmembrane region" description="Helical" evidence="6">
    <location>
        <begin position="241"/>
        <end position="269"/>
    </location>
</feature>
<evidence type="ECO:0000256" key="6">
    <source>
        <dbReference type="SAM" id="Phobius"/>
    </source>
</evidence>
<evidence type="ECO:0000256" key="3">
    <source>
        <dbReference type="ARBA" id="ARBA00022692"/>
    </source>
</evidence>
<feature type="transmembrane region" description="Helical" evidence="6">
    <location>
        <begin position="218"/>
        <end position="235"/>
    </location>
</feature>
<feature type="transmembrane region" description="Helical" evidence="6">
    <location>
        <begin position="151"/>
        <end position="177"/>
    </location>
</feature>
<feature type="transmembrane region" description="Helical" evidence="6">
    <location>
        <begin position="30"/>
        <end position="54"/>
    </location>
</feature>
<feature type="transmembrane region" description="Helical" evidence="6">
    <location>
        <begin position="308"/>
        <end position="341"/>
    </location>
</feature>
<comment type="similarity">
    <text evidence="2">Belongs to the autoinducer-2 exporter (AI-2E) (TC 2.A.86) family.</text>
</comment>
<evidence type="ECO:0000256" key="4">
    <source>
        <dbReference type="ARBA" id="ARBA00022989"/>
    </source>
</evidence>
<dbReference type="PANTHER" id="PTHR21716:SF69">
    <property type="entry name" value="TRANSPORT PROTEIN YUBA-RELATED"/>
    <property type="match status" value="1"/>
</dbReference>
<keyword evidence="3 6" id="KW-0812">Transmembrane</keyword>
<keyword evidence="8" id="KW-1185">Reference proteome</keyword>
<feature type="transmembrane region" description="Helical" evidence="6">
    <location>
        <begin position="66"/>
        <end position="90"/>
    </location>
</feature>
<evidence type="ECO:0000256" key="1">
    <source>
        <dbReference type="ARBA" id="ARBA00004141"/>
    </source>
</evidence>
<evidence type="ECO:0000256" key="2">
    <source>
        <dbReference type="ARBA" id="ARBA00009773"/>
    </source>
</evidence>
<comment type="subcellular location">
    <subcellularLocation>
        <location evidence="1">Membrane</location>
        <topology evidence="1">Multi-pass membrane protein</topology>
    </subcellularLocation>
</comment>
<name>A0ABR8UCP5_9BACL</name>
<sequence length="361" mass="40667">MAKKLWFQVGVGILLTILIIKYFLEISFLFEPLVIIVKTIILPLALGGVLYYMMEPIQRFLENRKFPRWASMLTIVLSLMLVLWGVGALVGPQVTKQVNKFIENAPELTKDFNEMKYILLQQKGNLPESLENSIDDAADSLQSIALNFGKWIVTFVQSLFQAVFLLVLVPFFFIFMLKDHEKFAPIIYNRFSGQRRAWVKKTLSDIDNVLRSYIQGQFLISAILATLIFIGYWALGVNYALLLAIFALFMNLIPFIGPWIAVLPAIIIAYTQDPKLVIGVAIVTLVAQQTDSNLITPNVMGKTLDIHPLTVITIILAAGNIAGFLGIIVAIPFYAVLKVIVLNIYEQRRKIKNAATKDVEE</sequence>
<dbReference type="RefSeq" id="WP_191695309.1">
    <property type="nucleotide sequence ID" value="NZ_JACSQN010000011.1"/>
</dbReference>
<gene>
    <name evidence="7" type="ORF">H9649_12885</name>
</gene>
<proteinExistence type="inferred from homology"/>
<dbReference type="Proteomes" id="UP000626786">
    <property type="component" value="Unassembled WGS sequence"/>
</dbReference>
<feature type="transmembrane region" description="Helical" evidence="6">
    <location>
        <begin position="5"/>
        <end position="24"/>
    </location>
</feature>
<organism evidence="7 8">
    <name type="scientific">Sporosarcina quadrami</name>
    <dbReference type="NCBI Taxonomy" id="2762234"/>
    <lineage>
        <taxon>Bacteria</taxon>
        <taxon>Bacillati</taxon>
        <taxon>Bacillota</taxon>
        <taxon>Bacilli</taxon>
        <taxon>Bacillales</taxon>
        <taxon>Caryophanaceae</taxon>
        <taxon>Sporosarcina</taxon>
    </lineage>
</organism>
<evidence type="ECO:0000313" key="7">
    <source>
        <dbReference type="EMBL" id="MBD7985489.1"/>
    </source>
</evidence>
<dbReference type="PANTHER" id="PTHR21716">
    <property type="entry name" value="TRANSMEMBRANE PROTEIN"/>
    <property type="match status" value="1"/>
</dbReference>
<dbReference type="InterPro" id="IPR002549">
    <property type="entry name" value="AI-2E-like"/>
</dbReference>
<dbReference type="EMBL" id="JACSQN010000011">
    <property type="protein sequence ID" value="MBD7985489.1"/>
    <property type="molecule type" value="Genomic_DNA"/>
</dbReference>
<dbReference type="Pfam" id="PF01594">
    <property type="entry name" value="AI-2E_transport"/>
    <property type="match status" value="1"/>
</dbReference>
<reference evidence="7 8" key="1">
    <citation type="submission" date="2020-08" db="EMBL/GenBank/DDBJ databases">
        <title>A Genomic Blueprint of the Chicken Gut Microbiome.</title>
        <authorList>
            <person name="Gilroy R."/>
            <person name="Ravi A."/>
            <person name="Getino M."/>
            <person name="Pursley I."/>
            <person name="Horton D.L."/>
            <person name="Alikhan N.-F."/>
            <person name="Baker D."/>
            <person name="Gharbi K."/>
            <person name="Hall N."/>
            <person name="Watson M."/>
            <person name="Adriaenssens E.M."/>
            <person name="Foster-Nyarko E."/>
            <person name="Jarju S."/>
            <person name="Secka A."/>
            <person name="Antonio M."/>
            <person name="Oren A."/>
            <person name="Chaudhuri R."/>
            <person name="La Ragione R.M."/>
            <person name="Hildebrand F."/>
            <person name="Pallen M.J."/>
        </authorList>
    </citation>
    <scope>NUCLEOTIDE SEQUENCE [LARGE SCALE GENOMIC DNA]</scope>
    <source>
        <strain evidence="7 8">Sa2YVA2</strain>
    </source>
</reference>
<evidence type="ECO:0000256" key="5">
    <source>
        <dbReference type="ARBA" id="ARBA00023136"/>
    </source>
</evidence>
<accession>A0ABR8UCP5</accession>
<protein>
    <submittedName>
        <fullName evidence="7">AI-2E family transporter</fullName>
    </submittedName>
</protein>